<dbReference type="EMBL" id="LCTW02000161">
    <property type="protein sequence ID" value="KXX77427.1"/>
    <property type="molecule type" value="Genomic_DNA"/>
</dbReference>
<dbReference type="EC" id="2.7.11.1" evidence="1"/>
<proteinExistence type="predicted"/>
<evidence type="ECO:0000313" key="10">
    <source>
        <dbReference type="EMBL" id="KXX77427.1"/>
    </source>
</evidence>
<evidence type="ECO:0000259" key="9">
    <source>
        <dbReference type="PROSITE" id="PS50011"/>
    </source>
</evidence>
<dbReference type="Pfam" id="PF00069">
    <property type="entry name" value="Pkinase"/>
    <property type="match status" value="1"/>
</dbReference>
<evidence type="ECO:0000256" key="2">
    <source>
        <dbReference type="ARBA" id="ARBA00022527"/>
    </source>
</evidence>
<sequence length="389" mass="42772">MCGSPPYIAPEVLQCARQDRKSPDGAKYSADLVDIWSCGVILFVLLVGNTPWDEPTSGSWEFQEYVRTNGRSTDSLWGKIPPDALSLLRGMMNIEAGKRFSFAQIRQHPWYTRRNPLLTADGKISDPVALAAQMLAGLRIDLNAEPTPSQRQSQPGEAMDIDSQFAWPAKQLPATQPETPISDALFDWERPAPRSTLGVYAGLSTQPSSHPISTTAATASRTARLRGALESLAETEPSMSQFSQTPGVPLSLTQHARRFRDIVPAYSLTRFFSHMPPTLLVQMLRDALHQLNVPLPGRNNPPVDPHAEHVATLKVRTLDGRHQGLHGDVLVDRYRVHVPAGAEGGELELLEVRFVKVKGDPLEWRRFFKKVALLCKDGVYSGESGGGGA</sequence>
<protein>
    <recommendedName>
        <fullName evidence="1">non-specific serine/threonine protein kinase</fullName>
        <ecNumber evidence="1">2.7.11.1</ecNumber>
    </recommendedName>
</protein>
<evidence type="ECO:0000256" key="3">
    <source>
        <dbReference type="ARBA" id="ARBA00022679"/>
    </source>
</evidence>
<evidence type="ECO:0000256" key="7">
    <source>
        <dbReference type="ARBA" id="ARBA00047899"/>
    </source>
</evidence>
<keyword evidence="2" id="KW-0723">Serine/threonine-protein kinase</keyword>
<dbReference type="STRING" id="100816.A0A175W109"/>
<comment type="catalytic activity">
    <reaction evidence="8">
        <text>L-seryl-[protein] + ATP = O-phospho-L-seryl-[protein] + ADP + H(+)</text>
        <dbReference type="Rhea" id="RHEA:17989"/>
        <dbReference type="Rhea" id="RHEA-COMP:9863"/>
        <dbReference type="Rhea" id="RHEA-COMP:11604"/>
        <dbReference type="ChEBI" id="CHEBI:15378"/>
        <dbReference type="ChEBI" id="CHEBI:29999"/>
        <dbReference type="ChEBI" id="CHEBI:30616"/>
        <dbReference type="ChEBI" id="CHEBI:83421"/>
        <dbReference type="ChEBI" id="CHEBI:456216"/>
        <dbReference type="EC" id="2.7.11.1"/>
    </reaction>
</comment>
<evidence type="ECO:0000313" key="11">
    <source>
        <dbReference type="Proteomes" id="UP000078237"/>
    </source>
</evidence>
<dbReference type="OrthoDB" id="539158at2759"/>
<evidence type="ECO:0000256" key="8">
    <source>
        <dbReference type="ARBA" id="ARBA00048679"/>
    </source>
</evidence>
<dbReference type="SUPFAM" id="SSF56112">
    <property type="entry name" value="Protein kinase-like (PK-like)"/>
    <property type="match status" value="1"/>
</dbReference>
<dbReference type="PANTHER" id="PTHR24343:SF540">
    <property type="entry name" value="SERINE_THREONINE-PROTEIN KINASE CHK1"/>
    <property type="match status" value="1"/>
</dbReference>
<evidence type="ECO:0000256" key="5">
    <source>
        <dbReference type="ARBA" id="ARBA00022777"/>
    </source>
</evidence>
<dbReference type="AlphaFoldDB" id="A0A175W109"/>
<accession>A0A175W109</accession>
<dbReference type="VEuPathDB" id="FungiDB:MMYC01_205003"/>
<keyword evidence="11" id="KW-1185">Reference proteome</keyword>
<evidence type="ECO:0000256" key="4">
    <source>
        <dbReference type="ARBA" id="ARBA00022741"/>
    </source>
</evidence>
<reference evidence="10 11" key="1">
    <citation type="journal article" date="2016" name="Genome Announc.">
        <title>Genome Sequence of Madurella mycetomatis mm55, Isolated from a Human Mycetoma Case in Sudan.</title>
        <authorList>
            <person name="Smit S."/>
            <person name="Derks M.F."/>
            <person name="Bervoets S."/>
            <person name="Fahal A."/>
            <person name="van Leeuwen W."/>
            <person name="van Belkum A."/>
            <person name="van de Sande W.W."/>
        </authorList>
    </citation>
    <scope>NUCLEOTIDE SEQUENCE [LARGE SCALE GENOMIC DNA]</scope>
    <source>
        <strain evidence="11">mm55</strain>
    </source>
</reference>
<evidence type="ECO:0000256" key="6">
    <source>
        <dbReference type="ARBA" id="ARBA00022840"/>
    </source>
</evidence>
<dbReference type="InterPro" id="IPR011009">
    <property type="entry name" value="Kinase-like_dom_sf"/>
</dbReference>
<name>A0A175W109_9PEZI</name>
<keyword evidence="4" id="KW-0547">Nucleotide-binding</keyword>
<dbReference type="Proteomes" id="UP000078237">
    <property type="component" value="Unassembled WGS sequence"/>
</dbReference>
<dbReference type="PANTHER" id="PTHR24343">
    <property type="entry name" value="SERINE/THREONINE KINASE"/>
    <property type="match status" value="1"/>
</dbReference>
<dbReference type="GO" id="GO:0004674">
    <property type="term" value="F:protein serine/threonine kinase activity"/>
    <property type="evidence" value="ECO:0007669"/>
    <property type="project" value="UniProtKB-KW"/>
</dbReference>
<evidence type="ECO:0000256" key="1">
    <source>
        <dbReference type="ARBA" id="ARBA00012513"/>
    </source>
</evidence>
<gene>
    <name evidence="10" type="ORF">MMYC01_205003</name>
</gene>
<dbReference type="InterPro" id="IPR000719">
    <property type="entry name" value="Prot_kinase_dom"/>
</dbReference>
<comment type="catalytic activity">
    <reaction evidence="7">
        <text>L-threonyl-[protein] + ATP = O-phospho-L-threonyl-[protein] + ADP + H(+)</text>
        <dbReference type="Rhea" id="RHEA:46608"/>
        <dbReference type="Rhea" id="RHEA-COMP:11060"/>
        <dbReference type="Rhea" id="RHEA-COMP:11605"/>
        <dbReference type="ChEBI" id="CHEBI:15378"/>
        <dbReference type="ChEBI" id="CHEBI:30013"/>
        <dbReference type="ChEBI" id="CHEBI:30616"/>
        <dbReference type="ChEBI" id="CHEBI:61977"/>
        <dbReference type="ChEBI" id="CHEBI:456216"/>
        <dbReference type="EC" id="2.7.11.1"/>
    </reaction>
</comment>
<feature type="domain" description="Protein kinase" evidence="9">
    <location>
        <begin position="1"/>
        <end position="111"/>
    </location>
</feature>
<keyword evidence="5 10" id="KW-0418">Kinase</keyword>
<keyword evidence="3" id="KW-0808">Transferase</keyword>
<comment type="caution">
    <text evidence="10">The sequence shown here is derived from an EMBL/GenBank/DDBJ whole genome shotgun (WGS) entry which is preliminary data.</text>
</comment>
<organism evidence="10 11">
    <name type="scientific">Madurella mycetomatis</name>
    <dbReference type="NCBI Taxonomy" id="100816"/>
    <lineage>
        <taxon>Eukaryota</taxon>
        <taxon>Fungi</taxon>
        <taxon>Dikarya</taxon>
        <taxon>Ascomycota</taxon>
        <taxon>Pezizomycotina</taxon>
        <taxon>Sordariomycetes</taxon>
        <taxon>Sordariomycetidae</taxon>
        <taxon>Sordariales</taxon>
        <taxon>Sordariales incertae sedis</taxon>
        <taxon>Madurella</taxon>
    </lineage>
</organism>
<dbReference type="GO" id="GO:0005524">
    <property type="term" value="F:ATP binding"/>
    <property type="evidence" value="ECO:0007669"/>
    <property type="project" value="UniProtKB-KW"/>
</dbReference>
<dbReference type="PROSITE" id="PS50011">
    <property type="entry name" value="PROTEIN_KINASE_DOM"/>
    <property type="match status" value="1"/>
</dbReference>
<dbReference type="Gene3D" id="1.10.510.10">
    <property type="entry name" value="Transferase(Phosphotransferase) domain 1"/>
    <property type="match status" value="1"/>
</dbReference>
<keyword evidence="6" id="KW-0067">ATP-binding</keyword>